<evidence type="ECO:0000313" key="2">
    <source>
        <dbReference type="Proteomes" id="UP000516422"/>
    </source>
</evidence>
<dbReference type="KEGG" id="sgf:HEP81_02872"/>
<gene>
    <name evidence="1" type="ORF">HEP81_02872</name>
</gene>
<name>A0A7H1PYQ6_9ACTN</name>
<dbReference type="Gene3D" id="2.50.20.20">
    <property type="match status" value="1"/>
</dbReference>
<dbReference type="Proteomes" id="UP000516422">
    <property type="component" value="Chromosome"/>
</dbReference>
<accession>A0A7H1PYQ6</accession>
<evidence type="ECO:0000313" key="1">
    <source>
        <dbReference type="EMBL" id="QNT93186.1"/>
    </source>
</evidence>
<dbReference type="AlphaFoldDB" id="A0A7H1PYQ6"/>
<proteinExistence type="predicted"/>
<organism evidence="1 2">
    <name type="scientific">Streptomyces griseofuscus</name>
    <dbReference type="NCBI Taxonomy" id="146922"/>
    <lineage>
        <taxon>Bacteria</taxon>
        <taxon>Bacillati</taxon>
        <taxon>Actinomycetota</taxon>
        <taxon>Actinomycetes</taxon>
        <taxon>Kitasatosporales</taxon>
        <taxon>Streptomycetaceae</taxon>
        <taxon>Streptomyces</taxon>
    </lineage>
</organism>
<sequence length="279" mass="28081">MGGPDGLAPPGAPGTGTLRYAAEGTVGKATSPVTAIPLGRTRPVTALCALAVTGAAVLTGCGGGDPDAGTNGVGKLSADKIQARTRSAAQGASAVRLSGTVVTSGRTYRLDMRLKDDGGTGSVTSGADTFKLLRVGAQLYLKADAAFWAQPDGKGGDGSGAAAKLDGKYVKVPQGDPAYKKFSGFTDKDVLLSGLLTLHGSLATDGRHTLASTPTVRITGDHGSGGTLDVSLKGTPYPLALTRAGNAGTLRFSDWGANFTVTEPKDSETVDYGQQLPTS</sequence>
<keyword evidence="1" id="KW-0449">Lipoprotein</keyword>
<protein>
    <submittedName>
        <fullName evidence="1">Lipoprotein</fullName>
    </submittedName>
</protein>
<reference evidence="1 2" key="1">
    <citation type="submission" date="2020-04" db="EMBL/GenBank/DDBJ databases">
        <title>Characterization and engineering of Streptomyces griseofuscus DSM40191 as a potential heterologous host for expression of BGCs.</title>
        <authorList>
            <person name="Gren T."/>
            <person name="Whitford C.M."/>
            <person name="Mohite O.S."/>
            <person name="Joergensen T.S."/>
            <person name="Nielsen J.B."/>
            <person name="Lee S.Y."/>
            <person name="Weber T."/>
        </authorList>
    </citation>
    <scope>NUCLEOTIDE SEQUENCE [LARGE SCALE GENOMIC DNA]</scope>
    <source>
        <strain evidence="1 2">DSM 40191</strain>
    </source>
</reference>
<dbReference type="EMBL" id="CP051006">
    <property type="protein sequence ID" value="QNT93186.1"/>
    <property type="molecule type" value="Genomic_DNA"/>
</dbReference>